<dbReference type="InterPro" id="IPR029476">
    <property type="entry name" value="DNase_NucA_NucB"/>
</dbReference>
<dbReference type="OrthoDB" id="2748312at2759"/>
<dbReference type="OMA" id="GNEYTKA"/>
<evidence type="ECO:0000313" key="4">
    <source>
        <dbReference type="Proteomes" id="UP000756132"/>
    </source>
</evidence>
<dbReference type="KEGG" id="ffu:CLAFUR5_08740"/>
<dbReference type="AlphaFoldDB" id="A0A9Q8LDI4"/>
<sequence>MKAQVFVSMGLLAAAHASVIKARQFGPQDILNYVCEGDSKGDMPEICKNMCYGVYCQGFSTSMYWDKPDRETSTARAKTAGCGSGNRCSKSPYGSGCQCDEFPFRSVTRPSGFLPVNRCVPSGQNRAQSNVLKQFYYSQGSYSGTGLGGQPGQFTLSFANYGDVKYCGFEEDCKNDGNQYNRNGEIADKKDSKRGAGMLNTYVTEKGQIIHVPGGAFPGDRVWTPDSYDEDLDFDIDFIVGPSNETVV</sequence>
<dbReference type="RefSeq" id="XP_047759927.1">
    <property type="nucleotide sequence ID" value="XM_047907888.1"/>
</dbReference>
<feature type="domain" description="Deoxyribonuclease NucA/NucB" evidence="2">
    <location>
        <begin position="50"/>
        <end position="144"/>
    </location>
</feature>
<feature type="signal peptide" evidence="1">
    <location>
        <begin position="1"/>
        <end position="17"/>
    </location>
</feature>
<dbReference type="Pfam" id="PF14040">
    <property type="entry name" value="DNase_NucA_NucB"/>
    <property type="match status" value="1"/>
</dbReference>
<proteinExistence type="predicted"/>
<feature type="chain" id="PRO_5040280720" description="Deoxyribonuclease NucA/NucB domain-containing protein" evidence="1">
    <location>
        <begin position="18"/>
        <end position="248"/>
    </location>
</feature>
<gene>
    <name evidence="3" type="ORF">CLAFUR5_08740</name>
</gene>
<dbReference type="Proteomes" id="UP000756132">
    <property type="component" value="Chromosome 3"/>
</dbReference>
<dbReference type="GeneID" id="71988618"/>
<keyword evidence="4" id="KW-1185">Reference proteome</keyword>
<evidence type="ECO:0000256" key="1">
    <source>
        <dbReference type="SAM" id="SignalP"/>
    </source>
</evidence>
<keyword evidence="1" id="KW-0732">Signal</keyword>
<evidence type="ECO:0000313" key="3">
    <source>
        <dbReference type="EMBL" id="UJO15561.1"/>
    </source>
</evidence>
<reference evidence="3" key="2">
    <citation type="journal article" date="2022" name="Microb. Genom.">
        <title>A chromosome-scale genome assembly of the tomato pathogen Cladosporium fulvum reveals a compartmentalized genome architecture and the presence of a dispensable chromosome.</title>
        <authorList>
            <person name="Zaccaron A.Z."/>
            <person name="Chen L.H."/>
            <person name="Samaras A."/>
            <person name="Stergiopoulos I."/>
        </authorList>
    </citation>
    <scope>NUCLEOTIDE SEQUENCE</scope>
    <source>
        <strain evidence="3">Race5_Kim</strain>
    </source>
</reference>
<name>A0A9Q8LDI4_PASFU</name>
<organism evidence="3 4">
    <name type="scientific">Passalora fulva</name>
    <name type="common">Tomato leaf mold</name>
    <name type="synonym">Cladosporium fulvum</name>
    <dbReference type="NCBI Taxonomy" id="5499"/>
    <lineage>
        <taxon>Eukaryota</taxon>
        <taxon>Fungi</taxon>
        <taxon>Dikarya</taxon>
        <taxon>Ascomycota</taxon>
        <taxon>Pezizomycotina</taxon>
        <taxon>Dothideomycetes</taxon>
        <taxon>Dothideomycetidae</taxon>
        <taxon>Mycosphaerellales</taxon>
        <taxon>Mycosphaerellaceae</taxon>
        <taxon>Fulvia</taxon>
    </lineage>
</organism>
<protein>
    <recommendedName>
        <fullName evidence="2">Deoxyribonuclease NucA/NucB domain-containing protein</fullName>
    </recommendedName>
</protein>
<dbReference type="EMBL" id="CP090165">
    <property type="protein sequence ID" value="UJO15561.1"/>
    <property type="molecule type" value="Genomic_DNA"/>
</dbReference>
<reference evidence="3" key="1">
    <citation type="submission" date="2021-12" db="EMBL/GenBank/DDBJ databases">
        <authorList>
            <person name="Zaccaron A."/>
            <person name="Stergiopoulos I."/>
        </authorList>
    </citation>
    <scope>NUCLEOTIDE SEQUENCE</scope>
    <source>
        <strain evidence="3">Race5_Kim</strain>
    </source>
</reference>
<evidence type="ECO:0000259" key="2">
    <source>
        <dbReference type="Pfam" id="PF14040"/>
    </source>
</evidence>
<accession>A0A9Q8LDI4</accession>